<name>A0ACC3MBT9_9PEZI</name>
<accession>A0ACC3MBT9</accession>
<gene>
    <name evidence="1" type="primary">PST1</name>
    <name evidence="1" type="ORF">LTR37_021325</name>
</gene>
<reference evidence="1" key="1">
    <citation type="submission" date="2023-07" db="EMBL/GenBank/DDBJ databases">
        <title>Black Yeasts Isolated from many extreme environments.</title>
        <authorList>
            <person name="Coleine C."/>
            <person name="Stajich J.E."/>
            <person name="Selbmann L."/>
        </authorList>
    </citation>
    <scope>NUCLEOTIDE SEQUENCE</scope>
    <source>
        <strain evidence="1">CCFEE 5714</strain>
    </source>
</reference>
<organism evidence="1 2">
    <name type="scientific">Vermiconidia calcicola</name>
    <dbReference type="NCBI Taxonomy" id="1690605"/>
    <lineage>
        <taxon>Eukaryota</taxon>
        <taxon>Fungi</taxon>
        <taxon>Dikarya</taxon>
        <taxon>Ascomycota</taxon>
        <taxon>Pezizomycotina</taxon>
        <taxon>Dothideomycetes</taxon>
        <taxon>Dothideomycetidae</taxon>
        <taxon>Mycosphaerellales</taxon>
        <taxon>Extremaceae</taxon>
        <taxon>Vermiconidia</taxon>
    </lineage>
</organism>
<keyword evidence="2" id="KW-1185">Reference proteome</keyword>
<comment type="caution">
    <text evidence="1">The sequence shown here is derived from an EMBL/GenBank/DDBJ whole genome shotgun (WGS) entry which is preliminary data.</text>
</comment>
<dbReference type="EMBL" id="JAUTXU010000473">
    <property type="protein sequence ID" value="KAK3680326.1"/>
    <property type="molecule type" value="Genomic_DNA"/>
</dbReference>
<sequence>MALDELYSLETIEGAIDLEGAFDNVTFQGLDAVRGSFSINSTHDMPCDSFDQYYTNGLIAGDYNCTTRSSTSDASQLSRASTGDSAISSSSTDSAASSAGDGSGVPRDTESQVLSTGARIGIGIGVSGGIGALVGSLIGLLLYRRAKARKNKAAGEVVLEKDGSEVDRGYMLGNDVQKHELEHPISEMAIGGEAQELRAKHGMMELGRSTSTKGPAGIESRHEMPADRLSLLEEQERQGRPDT</sequence>
<protein>
    <submittedName>
        <fullName evidence="1">Protoplasts-secreted</fullName>
    </submittedName>
</protein>
<evidence type="ECO:0000313" key="1">
    <source>
        <dbReference type="EMBL" id="KAK3680326.1"/>
    </source>
</evidence>
<dbReference type="Proteomes" id="UP001281147">
    <property type="component" value="Unassembled WGS sequence"/>
</dbReference>
<evidence type="ECO:0000313" key="2">
    <source>
        <dbReference type="Proteomes" id="UP001281147"/>
    </source>
</evidence>
<proteinExistence type="predicted"/>